<dbReference type="SUPFAM" id="SSF53474">
    <property type="entry name" value="alpha/beta-Hydrolases"/>
    <property type="match status" value="1"/>
</dbReference>
<feature type="region of interest" description="Disordered" evidence="1">
    <location>
        <begin position="270"/>
        <end position="345"/>
    </location>
</feature>
<gene>
    <name evidence="3" type="ORF">GCM10020221_05810</name>
</gene>
<evidence type="ECO:0000259" key="2">
    <source>
        <dbReference type="Pfam" id="PF08386"/>
    </source>
</evidence>
<feature type="domain" description="Peptidase S33 tripeptidyl aminopeptidase-like C-terminal" evidence="2">
    <location>
        <begin position="176"/>
        <end position="270"/>
    </location>
</feature>
<dbReference type="InterPro" id="IPR029058">
    <property type="entry name" value="AB_hydrolase_fold"/>
</dbReference>
<evidence type="ECO:0000313" key="3">
    <source>
        <dbReference type="EMBL" id="GAA2912902.1"/>
    </source>
</evidence>
<dbReference type="Gene3D" id="3.40.50.1820">
    <property type="entry name" value="alpha/beta hydrolase"/>
    <property type="match status" value="1"/>
</dbReference>
<comment type="caution">
    <text evidence="3">The sequence shown here is derived from an EMBL/GenBank/DDBJ whole genome shotgun (WGS) entry which is preliminary data.</text>
</comment>
<dbReference type="EMBL" id="BAAAXZ010000023">
    <property type="protein sequence ID" value="GAA2912902.1"/>
    <property type="molecule type" value="Genomic_DNA"/>
</dbReference>
<dbReference type="InterPro" id="IPR013595">
    <property type="entry name" value="Pept_S33_TAP-like_C"/>
</dbReference>
<keyword evidence="4" id="KW-1185">Reference proteome</keyword>
<feature type="compositionally biased region" description="Basic and acidic residues" evidence="1">
    <location>
        <begin position="298"/>
        <end position="324"/>
    </location>
</feature>
<proteinExistence type="predicted"/>
<dbReference type="Proteomes" id="UP001501102">
    <property type="component" value="Unassembled WGS sequence"/>
</dbReference>
<name>A0ABN3WED3_STRTU</name>
<evidence type="ECO:0000256" key="1">
    <source>
        <dbReference type="SAM" id="MobiDB-lite"/>
    </source>
</evidence>
<accession>A0ABN3WED3</accession>
<reference evidence="3 4" key="1">
    <citation type="journal article" date="2019" name="Int. J. Syst. Evol. Microbiol.">
        <title>The Global Catalogue of Microorganisms (GCM) 10K type strain sequencing project: providing services to taxonomists for standard genome sequencing and annotation.</title>
        <authorList>
            <consortium name="The Broad Institute Genomics Platform"/>
            <consortium name="The Broad Institute Genome Sequencing Center for Infectious Disease"/>
            <person name="Wu L."/>
            <person name="Ma J."/>
        </authorList>
    </citation>
    <scope>NUCLEOTIDE SEQUENCE [LARGE SCALE GENOMIC DNA]</scope>
    <source>
        <strain evidence="3 4">JCM 4087</strain>
    </source>
</reference>
<organism evidence="3 4">
    <name type="scientific">Streptomyces thioluteus</name>
    <dbReference type="NCBI Taxonomy" id="66431"/>
    <lineage>
        <taxon>Bacteria</taxon>
        <taxon>Bacillati</taxon>
        <taxon>Actinomycetota</taxon>
        <taxon>Actinomycetes</taxon>
        <taxon>Kitasatosporales</taxon>
        <taxon>Streptomycetaceae</taxon>
        <taxon>Streptomyces</taxon>
    </lineage>
</organism>
<protein>
    <recommendedName>
        <fullName evidence="2">Peptidase S33 tripeptidyl aminopeptidase-like C-terminal domain-containing protein</fullName>
    </recommendedName>
</protein>
<evidence type="ECO:0000313" key="4">
    <source>
        <dbReference type="Proteomes" id="UP001501102"/>
    </source>
</evidence>
<feature type="compositionally biased region" description="Low complexity" evidence="1">
    <location>
        <begin position="270"/>
        <end position="281"/>
    </location>
</feature>
<dbReference type="Pfam" id="PF08386">
    <property type="entry name" value="Abhydrolase_4"/>
    <property type="match status" value="1"/>
</dbReference>
<feature type="compositionally biased region" description="Basic residues" evidence="1">
    <location>
        <begin position="325"/>
        <end position="338"/>
    </location>
</feature>
<sequence length="435" mass="47834">MYATLFPGHVRRMVFDSVVNPDPHRVWYHNNLDQSAAFERRWTDWRRWAARHDAVYHLGRTERQVLASYHKAMEQLRRRAAGGRVGPGQLQGALVRAGYTDSAWASGARALSAFLRGDDGPLVALAGPSASGAPAAENSNAVYTAVECNDAPWPRSWHQWDRDNTRLARKAPFETWANAFMNLPCAYWTTPRQRPLDVRTARKALPPVLLLAAERDAATPYAGALELQRRLSGSVLVTERNAGTHGIGGGPNACVKRSPGQYLLTGALPPAARRARAAPSRGRADDPNAGRADSARPAFEDERGAAALPRAEREETVKGRGGERKPHRPPGRLRQPRHQLRDRLAPPRVERHLLAHVHPRLGRPEVTHQVDDPVQVVRLEGQDPLVVAQRERGDRVGPDVRVAAGHLAVVGEHAAAVLVGQQVPVVGAHERYTLT</sequence>